<sequence>MTKKEIRFRSEAFGRSAFEERATCNPRAQTKRLPINIETSGKFSRIDRTKSTNTLEKYSVNIGKELLKGAVEGFGGVSENTCKSTRNIRVHGSRSTRNQENSSENGGFTKTNRHKQPLLAITYSAEATHLASENKSSSIVAISSPKSHSDSSSSHQEKRRISNVVAKLMGLEQLSAKLKCRLEAE</sequence>
<feature type="compositionally biased region" description="Low complexity" evidence="1">
    <location>
        <begin position="134"/>
        <end position="154"/>
    </location>
</feature>
<dbReference type="AlphaFoldDB" id="A0A7J7P2W7"/>
<dbReference type="PANTHER" id="PTHR34282:SF1">
    <property type="entry name" value="DUF3741 DOMAIN-CONTAINING PROTEIN"/>
    <property type="match status" value="1"/>
</dbReference>
<evidence type="ECO:0000256" key="1">
    <source>
        <dbReference type="SAM" id="MobiDB-lite"/>
    </source>
</evidence>
<evidence type="ECO:0000313" key="2">
    <source>
        <dbReference type="EMBL" id="KAF6173796.1"/>
    </source>
</evidence>
<dbReference type="OrthoDB" id="761625at2759"/>
<comment type="caution">
    <text evidence="2">The sequence shown here is derived from an EMBL/GenBank/DDBJ whole genome shotgun (WGS) entry which is preliminary data.</text>
</comment>
<dbReference type="Proteomes" id="UP000541444">
    <property type="component" value="Unassembled WGS sequence"/>
</dbReference>
<feature type="region of interest" description="Disordered" evidence="1">
    <location>
        <begin position="134"/>
        <end position="160"/>
    </location>
</feature>
<feature type="region of interest" description="Disordered" evidence="1">
    <location>
        <begin position="89"/>
        <end position="114"/>
    </location>
</feature>
<dbReference type="EMBL" id="JACGCM010000311">
    <property type="protein sequence ID" value="KAF6173796.1"/>
    <property type="molecule type" value="Genomic_DNA"/>
</dbReference>
<organism evidence="2 3">
    <name type="scientific">Kingdonia uniflora</name>
    <dbReference type="NCBI Taxonomy" id="39325"/>
    <lineage>
        <taxon>Eukaryota</taxon>
        <taxon>Viridiplantae</taxon>
        <taxon>Streptophyta</taxon>
        <taxon>Embryophyta</taxon>
        <taxon>Tracheophyta</taxon>
        <taxon>Spermatophyta</taxon>
        <taxon>Magnoliopsida</taxon>
        <taxon>Ranunculales</taxon>
        <taxon>Circaeasteraceae</taxon>
        <taxon>Kingdonia</taxon>
    </lineage>
</organism>
<proteinExistence type="predicted"/>
<protein>
    <submittedName>
        <fullName evidence="2">Uncharacterized protein</fullName>
    </submittedName>
</protein>
<gene>
    <name evidence="2" type="ORF">GIB67_003191</name>
</gene>
<name>A0A7J7P2W7_9MAGN</name>
<keyword evidence="3" id="KW-1185">Reference proteome</keyword>
<dbReference type="PANTHER" id="PTHR34282">
    <property type="entry name" value="OS01G0228800 PROTEIN-RELATED"/>
    <property type="match status" value="1"/>
</dbReference>
<feature type="compositionally biased region" description="Polar residues" evidence="1">
    <location>
        <begin position="95"/>
        <end position="110"/>
    </location>
</feature>
<reference evidence="2 3" key="1">
    <citation type="journal article" date="2020" name="IScience">
        <title>Genome Sequencing of the Endangered Kingdonia uniflora (Circaeasteraceae, Ranunculales) Reveals Potential Mechanisms of Evolutionary Specialization.</title>
        <authorList>
            <person name="Sun Y."/>
            <person name="Deng T."/>
            <person name="Zhang A."/>
            <person name="Moore M.J."/>
            <person name="Landis J.B."/>
            <person name="Lin N."/>
            <person name="Zhang H."/>
            <person name="Zhang X."/>
            <person name="Huang J."/>
            <person name="Zhang X."/>
            <person name="Sun H."/>
            <person name="Wang H."/>
        </authorList>
    </citation>
    <scope>NUCLEOTIDE SEQUENCE [LARGE SCALE GENOMIC DNA]</scope>
    <source>
        <strain evidence="2">TB1705</strain>
        <tissue evidence="2">Leaf</tissue>
    </source>
</reference>
<evidence type="ECO:0000313" key="3">
    <source>
        <dbReference type="Proteomes" id="UP000541444"/>
    </source>
</evidence>
<accession>A0A7J7P2W7</accession>